<protein>
    <recommendedName>
        <fullName evidence="3">Mga helix-turn-helix domain-containing protein</fullName>
    </recommendedName>
</protein>
<feature type="domain" description="Mga helix-turn-helix" evidence="3">
    <location>
        <begin position="60"/>
        <end position="145"/>
    </location>
</feature>
<keyword evidence="1" id="KW-0805">Transcription regulation</keyword>
<sequence length="497" mass="57779">MQLIETLYYSPNPRSSEELSKITKCTTPALLNDIRSINTQSDYYKIVRENSLYRLELADNATIDVLFATLINQSMAFKILEAIFFEDCSTLQELSRKLFCSLTTVQSAMKDLQNALGQWKLTVERRPFRITGNEIAIRHLFFLYFSEKKFVREQTRYSAEFFQFGDAIVRSMVTENQLSVSLAQYNRLNLNFFISLIRISKGHRISSRNLSSTSIDAPNQNTINNFSPYLRKELRLIYSEDIMKDSFWLLYADLFLLSEKQKEKSLSTNFSLAYHYETHYEFAETLSERLIEPLSEKQKDGLATILINQHLFHAKTKEFISVVQDRKRDCLQLLEAFHAHCVYQLRQLVVEFTEQYQLFNTPEFIDNYVYQIIATIPSCMNGMKQSEKPVDITIISTDSKMQEALLTEFIKFSIRGNYRLQEVSMDEIQGDNLLTVFNKSDIVISTSTFDVPTCQTPIIAVELCPSIQSLNKIQNLVDQLQKEQSQQFIETNKDTVE</sequence>
<evidence type="ECO:0000313" key="5">
    <source>
        <dbReference type="Proteomes" id="UP000182077"/>
    </source>
</evidence>
<evidence type="ECO:0000256" key="1">
    <source>
        <dbReference type="ARBA" id="ARBA00023015"/>
    </source>
</evidence>
<evidence type="ECO:0000259" key="3">
    <source>
        <dbReference type="Pfam" id="PF05043"/>
    </source>
</evidence>
<dbReference type="STRING" id="249189.RV04_GL001331"/>
<accession>A0A1L8TPA1</accession>
<reference evidence="4 5" key="1">
    <citation type="submission" date="2014-12" db="EMBL/GenBank/DDBJ databases">
        <title>Draft genome sequences of 29 type strains of Enterococci.</title>
        <authorList>
            <person name="Zhong Z."/>
            <person name="Sun Z."/>
            <person name="Liu W."/>
            <person name="Zhang W."/>
            <person name="Zhang H."/>
        </authorList>
    </citation>
    <scope>NUCLEOTIDE SEQUENCE [LARGE SCALE GENOMIC DNA]</scope>
    <source>
        <strain evidence="4 5">DSM 17122</strain>
    </source>
</reference>
<keyword evidence="5" id="KW-1185">Reference proteome</keyword>
<dbReference type="PANTHER" id="PTHR30185:SF18">
    <property type="entry name" value="TRANSCRIPTIONAL REGULATOR MTLR"/>
    <property type="match status" value="1"/>
</dbReference>
<dbReference type="PANTHER" id="PTHR30185">
    <property type="entry name" value="CRYPTIC BETA-GLUCOSIDE BGL OPERON ANTITERMINATOR"/>
    <property type="match status" value="1"/>
</dbReference>
<dbReference type="Pfam" id="PF05043">
    <property type="entry name" value="Mga"/>
    <property type="match status" value="1"/>
</dbReference>
<evidence type="ECO:0000313" key="4">
    <source>
        <dbReference type="EMBL" id="OJG46165.1"/>
    </source>
</evidence>
<dbReference type="InterPro" id="IPR007737">
    <property type="entry name" value="Mga_HTH"/>
</dbReference>
<proteinExistence type="predicted"/>
<dbReference type="Proteomes" id="UP000182077">
    <property type="component" value="Unassembled WGS sequence"/>
</dbReference>
<name>A0A1L8TPA1_9ENTE</name>
<dbReference type="InterPro" id="IPR050661">
    <property type="entry name" value="BglG_antiterminators"/>
</dbReference>
<gene>
    <name evidence="4" type="ORF">RV04_GL001331</name>
</gene>
<dbReference type="AlphaFoldDB" id="A0A1L8TPA1"/>
<organism evidence="4 5">
    <name type="scientific">Enterococcus hermanniensis</name>
    <dbReference type="NCBI Taxonomy" id="249189"/>
    <lineage>
        <taxon>Bacteria</taxon>
        <taxon>Bacillati</taxon>
        <taxon>Bacillota</taxon>
        <taxon>Bacilli</taxon>
        <taxon>Lactobacillales</taxon>
        <taxon>Enterococcaceae</taxon>
        <taxon>Enterococcus</taxon>
    </lineage>
</organism>
<keyword evidence="2" id="KW-0804">Transcription</keyword>
<dbReference type="EMBL" id="JXKQ01000003">
    <property type="protein sequence ID" value="OJG46165.1"/>
    <property type="molecule type" value="Genomic_DNA"/>
</dbReference>
<evidence type="ECO:0000256" key="2">
    <source>
        <dbReference type="ARBA" id="ARBA00023163"/>
    </source>
</evidence>
<comment type="caution">
    <text evidence="4">The sequence shown here is derived from an EMBL/GenBank/DDBJ whole genome shotgun (WGS) entry which is preliminary data.</text>
</comment>